<organism evidence="5 6">
    <name type="scientific">Microthlaspi erraticum</name>
    <dbReference type="NCBI Taxonomy" id="1685480"/>
    <lineage>
        <taxon>Eukaryota</taxon>
        <taxon>Viridiplantae</taxon>
        <taxon>Streptophyta</taxon>
        <taxon>Embryophyta</taxon>
        <taxon>Tracheophyta</taxon>
        <taxon>Spermatophyta</taxon>
        <taxon>Magnoliopsida</taxon>
        <taxon>eudicotyledons</taxon>
        <taxon>Gunneridae</taxon>
        <taxon>Pentapetalae</taxon>
        <taxon>rosids</taxon>
        <taxon>malvids</taxon>
        <taxon>Brassicales</taxon>
        <taxon>Brassicaceae</taxon>
        <taxon>Coluteocarpeae</taxon>
        <taxon>Microthlaspi</taxon>
    </lineage>
</organism>
<proteinExistence type="predicted"/>
<dbReference type="AlphaFoldDB" id="A0A6D2L046"/>
<dbReference type="CDD" id="cd18186">
    <property type="entry name" value="BTB_POZ_ZBTB_KLHL-like"/>
    <property type="match status" value="1"/>
</dbReference>
<evidence type="ECO:0000313" key="4">
    <source>
        <dbReference type="EMBL" id="CAA7024296.1"/>
    </source>
</evidence>
<gene>
    <name evidence="4" type="ORF">MERR_LOCUS11531</name>
    <name evidence="5" type="ORF">MERR_LOCUS45084</name>
</gene>
<evidence type="ECO:0000313" key="6">
    <source>
        <dbReference type="Proteomes" id="UP000467841"/>
    </source>
</evidence>
<dbReference type="Proteomes" id="UP000467841">
    <property type="component" value="Unassembled WGS sequence"/>
</dbReference>
<dbReference type="SMART" id="SM00225">
    <property type="entry name" value="BTB"/>
    <property type="match status" value="1"/>
</dbReference>
<evidence type="ECO:0000313" key="5">
    <source>
        <dbReference type="EMBL" id="CAA7057848.1"/>
    </source>
</evidence>
<dbReference type="InterPro" id="IPR011333">
    <property type="entry name" value="SKP1/BTB/POZ_sf"/>
</dbReference>
<reference evidence="5 6" key="1">
    <citation type="submission" date="2020-01" db="EMBL/GenBank/DDBJ databases">
        <authorList>
            <person name="Mishra B."/>
        </authorList>
    </citation>
    <scope>NUCLEOTIDE SEQUENCE [LARGE SCALE GENOMIC DNA]</scope>
</reference>
<name>A0A6D2L046_9BRAS</name>
<dbReference type="Pfam" id="PF00651">
    <property type="entry name" value="BTB"/>
    <property type="match status" value="1"/>
</dbReference>
<dbReference type="EMBL" id="CACVBM020000888">
    <property type="protein sequence ID" value="CAA7024296.1"/>
    <property type="molecule type" value="Genomic_DNA"/>
</dbReference>
<sequence length="239" mass="26851">MNDDDGYCILFLIIVNKILKSHPGFTMTTQGNKEVIVNGIQKISQEQWQADVLLKAGDSVEGAAIPARKLVLAERSVVFKKMLEPDEIKASAKLETVTLYEMKHEEVEALVEFMYSADGSIPCQSLRKHARSLYLAADKYEIPHLRDICRKELISSLNPSNAVSILELAQIPLDIVLHHCAFAVVRSNFNTIAYSDKFKSFAINYPDLAVEIMKSYLTSSKSRKICSYCGSRCRSCCNY</sequence>
<dbReference type="GO" id="GO:0016567">
    <property type="term" value="P:protein ubiquitination"/>
    <property type="evidence" value="ECO:0007669"/>
    <property type="project" value="UniProtKB-UniPathway"/>
</dbReference>
<dbReference type="SUPFAM" id="SSF54695">
    <property type="entry name" value="POZ domain"/>
    <property type="match status" value="1"/>
</dbReference>
<dbReference type="Gene3D" id="1.25.40.420">
    <property type="match status" value="1"/>
</dbReference>
<accession>A0A6D2L046</accession>
<evidence type="ECO:0000259" key="3">
    <source>
        <dbReference type="PROSITE" id="PS50097"/>
    </source>
</evidence>
<dbReference type="Gene3D" id="3.30.710.10">
    <property type="entry name" value="Potassium Channel Kv1.1, Chain A"/>
    <property type="match status" value="1"/>
</dbReference>
<comment type="pathway">
    <text evidence="2">Protein modification; protein ubiquitination.</text>
</comment>
<dbReference type="InterPro" id="IPR044784">
    <property type="entry name" value="At1g01640-like"/>
</dbReference>
<comment type="function">
    <text evidence="1">May act as a substrate-specific adapter of an E3 ubiquitin-protein ligase complex (CUL3-RBX1-BTB) which mediates the ubiquitination and subsequent proteasomal degradation of target proteins.</text>
</comment>
<dbReference type="InterPro" id="IPR000210">
    <property type="entry name" value="BTB/POZ_dom"/>
</dbReference>
<dbReference type="PROSITE" id="PS50097">
    <property type="entry name" value="BTB"/>
    <property type="match status" value="1"/>
</dbReference>
<dbReference type="PANTHER" id="PTHR47274">
    <property type="entry name" value="BTB/POZ DOMAIN CONTAINING PROTEIN, EXPRESSED-RELATED"/>
    <property type="match status" value="1"/>
</dbReference>
<dbReference type="PANTHER" id="PTHR47274:SF3">
    <property type="entry name" value="BTB DOMAIN-CONTAINING PROTEIN"/>
    <property type="match status" value="1"/>
</dbReference>
<evidence type="ECO:0000256" key="2">
    <source>
        <dbReference type="ARBA" id="ARBA00004906"/>
    </source>
</evidence>
<evidence type="ECO:0000256" key="1">
    <source>
        <dbReference type="ARBA" id="ARBA00002668"/>
    </source>
</evidence>
<dbReference type="OrthoDB" id="6359943at2759"/>
<feature type="domain" description="BTB" evidence="3">
    <location>
        <begin position="50"/>
        <end position="123"/>
    </location>
</feature>
<keyword evidence="6" id="KW-1185">Reference proteome</keyword>
<dbReference type="UniPathway" id="UPA00143"/>
<protein>
    <recommendedName>
        <fullName evidence="3">BTB domain-containing protein</fullName>
    </recommendedName>
</protein>
<dbReference type="EMBL" id="CACVBM020001707">
    <property type="protein sequence ID" value="CAA7057848.1"/>
    <property type="molecule type" value="Genomic_DNA"/>
</dbReference>